<sequence>MTVGLLSDFVESREFTTLHKVLLGLQRRFRTLEDYLGSFGQAKLLPAIIDAPDSCGRTALAWAVEYGWAGAVESLLRYGANPHQLRQSLQGKSPLLHLIIADSAFQSSNDGFLRVVRLLLREGVDVNAVDHEGWTPLHVAASWNHYGVIQELALFGSNKLDWDSMTDDNQSAMDLSLGAGFDEGVRRLLRHHS</sequence>
<dbReference type="EMBL" id="MSZS01000002">
    <property type="protein sequence ID" value="PKX96925.1"/>
    <property type="molecule type" value="Genomic_DNA"/>
</dbReference>
<evidence type="ECO:0000256" key="2">
    <source>
        <dbReference type="ARBA" id="ARBA00022737"/>
    </source>
</evidence>
<dbReference type="GO" id="GO:0019706">
    <property type="term" value="F:protein-cysteine S-palmitoyltransferase activity"/>
    <property type="evidence" value="ECO:0007669"/>
    <property type="project" value="UniProtKB-EC"/>
</dbReference>
<gene>
    <name evidence="5" type="ORF">P174DRAFT_401832</name>
</gene>
<dbReference type="PROSITE" id="PS50088">
    <property type="entry name" value="ANK_REPEAT"/>
    <property type="match status" value="1"/>
</dbReference>
<dbReference type="Proteomes" id="UP000234474">
    <property type="component" value="Unassembled WGS sequence"/>
</dbReference>
<feature type="repeat" description="ANK" evidence="4">
    <location>
        <begin position="132"/>
        <end position="164"/>
    </location>
</feature>
<dbReference type="Gene3D" id="1.25.40.20">
    <property type="entry name" value="Ankyrin repeat-containing domain"/>
    <property type="match status" value="1"/>
</dbReference>
<reference evidence="6" key="1">
    <citation type="journal article" date="2018" name="Proc. Natl. Acad. Sci. U.S.A.">
        <title>Linking secondary metabolites to gene clusters through genome sequencing of six diverse Aspergillus species.</title>
        <authorList>
            <person name="Kaerboelling I."/>
            <person name="Vesth T.C."/>
            <person name="Frisvad J.C."/>
            <person name="Nybo J.L."/>
            <person name="Theobald S."/>
            <person name="Kuo A."/>
            <person name="Bowyer P."/>
            <person name="Matsuda Y."/>
            <person name="Mondo S."/>
            <person name="Lyhne E.K."/>
            <person name="Kogle M.E."/>
            <person name="Clum A."/>
            <person name="Lipzen A."/>
            <person name="Salamov A."/>
            <person name="Ngan C.Y."/>
            <person name="Daum C."/>
            <person name="Chiniquy J."/>
            <person name="Barry K."/>
            <person name="LaButti K."/>
            <person name="Haridas S."/>
            <person name="Simmons B.A."/>
            <person name="Magnuson J.K."/>
            <person name="Mortensen U.H."/>
            <person name="Larsen T.O."/>
            <person name="Grigoriev I.V."/>
            <person name="Baker S.E."/>
            <person name="Andersen M.R."/>
        </authorList>
    </citation>
    <scope>NUCLEOTIDE SEQUENCE [LARGE SCALE GENOMIC DNA]</scope>
    <source>
        <strain evidence="6">IBT 16806</strain>
    </source>
</reference>
<dbReference type="PANTHER" id="PTHR24161:SF85">
    <property type="entry name" value="PALMITOYLTRANSFERASE HIP14"/>
    <property type="match status" value="1"/>
</dbReference>
<protein>
    <recommendedName>
        <fullName evidence="1">protein S-acyltransferase</fullName>
        <ecNumber evidence="1">2.3.1.225</ecNumber>
    </recommendedName>
</protein>
<dbReference type="STRING" id="1392255.A0A2I1CH26"/>
<dbReference type="OMA" id="WAVEYGW"/>
<evidence type="ECO:0000313" key="6">
    <source>
        <dbReference type="Proteomes" id="UP000234474"/>
    </source>
</evidence>
<dbReference type="Pfam" id="PF00023">
    <property type="entry name" value="Ank"/>
    <property type="match status" value="1"/>
</dbReference>
<proteinExistence type="predicted"/>
<evidence type="ECO:0000313" key="5">
    <source>
        <dbReference type="EMBL" id="PKX96925.1"/>
    </source>
</evidence>
<dbReference type="OrthoDB" id="20872at2759"/>
<feature type="non-terminal residue" evidence="5">
    <location>
        <position position="193"/>
    </location>
</feature>
<evidence type="ECO:0000256" key="3">
    <source>
        <dbReference type="ARBA" id="ARBA00023043"/>
    </source>
</evidence>
<organism evidence="5 6">
    <name type="scientific">Aspergillus novofumigatus (strain IBT 16806)</name>
    <dbReference type="NCBI Taxonomy" id="1392255"/>
    <lineage>
        <taxon>Eukaryota</taxon>
        <taxon>Fungi</taxon>
        <taxon>Dikarya</taxon>
        <taxon>Ascomycota</taxon>
        <taxon>Pezizomycotina</taxon>
        <taxon>Eurotiomycetes</taxon>
        <taxon>Eurotiomycetidae</taxon>
        <taxon>Eurotiales</taxon>
        <taxon>Aspergillaceae</taxon>
        <taxon>Aspergillus</taxon>
        <taxon>Aspergillus subgen. Fumigati</taxon>
    </lineage>
</organism>
<dbReference type="RefSeq" id="XP_024685520.1">
    <property type="nucleotide sequence ID" value="XM_024823938.1"/>
</dbReference>
<dbReference type="InterPro" id="IPR036770">
    <property type="entry name" value="Ankyrin_rpt-contain_sf"/>
</dbReference>
<dbReference type="InterPro" id="IPR002110">
    <property type="entry name" value="Ankyrin_rpt"/>
</dbReference>
<comment type="caution">
    <text evidence="5">The sequence shown here is derived from an EMBL/GenBank/DDBJ whole genome shotgun (WGS) entry which is preliminary data.</text>
</comment>
<name>A0A2I1CH26_ASPN1</name>
<dbReference type="Pfam" id="PF12796">
    <property type="entry name" value="Ank_2"/>
    <property type="match status" value="1"/>
</dbReference>
<keyword evidence="2" id="KW-0677">Repeat</keyword>
<dbReference type="SUPFAM" id="SSF48403">
    <property type="entry name" value="Ankyrin repeat"/>
    <property type="match status" value="1"/>
</dbReference>
<dbReference type="AlphaFoldDB" id="A0A2I1CH26"/>
<dbReference type="GeneID" id="36531263"/>
<keyword evidence="6" id="KW-1185">Reference proteome</keyword>
<keyword evidence="3 4" id="KW-0040">ANK repeat</keyword>
<evidence type="ECO:0000256" key="1">
    <source>
        <dbReference type="ARBA" id="ARBA00012210"/>
    </source>
</evidence>
<dbReference type="PANTHER" id="PTHR24161">
    <property type="entry name" value="ANK_REP_REGION DOMAIN-CONTAINING PROTEIN-RELATED"/>
    <property type="match status" value="1"/>
</dbReference>
<dbReference type="SMART" id="SM00248">
    <property type="entry name" value="ANK"/>
    <property type="match status" value="3"/>
</dbReference>
<accession>A0A2I1CH26</accession>
<evidence type="ECO:0000256" key="4">
    <source>
        <dbReference type="PROSITE-ProRule" id="PRU00023"/>
    </source>
</evidence>
<dbReference type="VEuPathDB" id="FungiDB:P174DRAFT_401832"/>
<dbReference type="PROSITE" id="PS50297">
    <property type="entry name" value="ANK_REP_REGION"/>
    <property type="match status" value="1"/>
</dbReference>
<dbReference type="EC" id="2.3.1.225" evidence="1"/>